<evidence type="ECO:0000256" key="2">
    <source>
        <dbReference type="ARBA" id="ARBA00005512"/>
    </source>
</evidence>
<keyword evidence="4" id="KW-0256">Endoplasmic reticulum</keyword>
<dbReference type="RefSeq" id="WP_416343463.1">
    <property type="nucleotide sequence ID" value="NZ_JALQCY010000002.1"/>
</dbReference>
<evidence type="ECO:0000256" key="3">
    <source>
        <dbReference type="ARBA" id="ARBA00022692"/>
    </source>
</evidence>
<dbReference type="InterPro" id="IPR057433">
    <property type="entry name" value="LMF1/2_C"/>
</dbReference>
<organism evidence="10 11">
    <name type="scientific">Isoptericola peretonis</name>
    <dbReference type="NCBI Taxonomy" id="2918523"/>
    <lineage>
        <taxon>Bacteria</taxon>
        <taxon>Bacillati</taxon>
        <taxon>Actinomycetota</taxon>
        <taxon>Actinomycetes</taxon>
        <taxon>Micrococcales</taxon>
        <taxon>Promicromonosporaceae</taxon>
        <taxon>Isoptericola</taxon>
    </lineage>
</organism>
<evidence type="ECO:0000256" key="5">
    <source>
        <dbReference type="ARBA" id="ARBA00022989"/>
    </source>
</evidence>
<feature type="transmembrane region" description="Helical" evidence="7">
    <location>
        <begin position="88"/>
        <end position="107"/>
    </location>
</feature>
<proteinExistence type="inferred from homology"/>
<evidence type="ECO:0000313" key="10">
    <source>
        <dbReference type="EMBL" id="MCK9793623.1"/>
    </source>
</evidence>
<name>A0ABT0J2A9_9MICO</name>
<feature type="domain" description="Lipase maturation factor 1/2 N-terminal" evidence="8">
    <location>
        <begin position="138"/>
        <end position="289"/>
    </location>
</feature>
<dbReference type="Pfam" id="PF25179">
    <property type="entry name" value="LMF1_C"/>
    <property type="match status" value="1"/>
</dbReference>
<dbReference type="EMBL" id="JALQCY010000002">
    <property type="protein sequence ID" value="MCK9793623.1"/>
    <property type="molecule type" value="Genomic_DNA"/>
</dbReference>
<keyword evidence="6 7" id="KW-0472">Membrane</keyword>
<evidence type="ECO:0000256" key="1">
    <source>
        <dbReference type="ARBA" id="ARBA00004477"/>
    </source>
</evidence>
<keyword evidence="5 7" id="KW-1133">Transmembrane helix</keyword>
<comment type="caution">
    <text evidence="10">The sequence shown here is derived from an EMBL/GenBank/DDBJ whole genome shotgun (WGS) entry which is preliminary data.</text>
</comment>
<evidence type="ECO:0000256" key="7">
    <source>
        <dbReference type="SAM" id="Phobius"/>
    </source>
</evidence>
<evidence type="ECO:0000256" key="6">
    <source>
        <dbReference type="ARBA" id="ARBA00023136"/>
    </source>
</evidence>
<feature type="transmembrane region" description="Helical" evidence="7">
    <location>
        <begin position="313"/>
        <end position="335"/>
    </location>
</feature>
<keyword evidence="11" id="KW-1185">Reference proteome</keyword>
<evidence type="ECO:0000259" key="8">
    <source>
        <dbReference type="Pfam" id="PF06762"/>
    </source>
</evidence>
<evidence type="ECO:0000259" key="9">
    <source>
        <dbReference type="Pfam" id="PF25179"/>
    </source>
</evidence>
<sequence>MSAQLPPDLPAGLAGLLDGWWASADYDVAREVLQRGVGALLCLAFLQALGQFRPLLGERGLLPVRRFTARVRFRDAPSLFHLHYSDRLLVVVAGLGAAGGAAVVVGLPQAGPWWVPTLVLLALWAAYLSIVTVGQRFYAFGWETLLCELAFLAAWFGSPAVPVPFLLVLAARWLLFRLELGAGLIKWRGDPAWRDLTALDYHHETQPMPGPFSWHAHHLPRWWHRTEVVGNHVTQLLVPWLLWLPQPLPSVAGAVVVLTQGWLVLTGNFAWLNWATIVLGAAMVSDDVWRALLGGLVPGTSASADAAVPEVPLGYLVVASLVVLVLAAASVRPAVNLVSRHQRMNASFEPLRLVNAYGAFGSVTRRRDEVVVEGTLAERPGPDDWREYGFRGKPGDVGRRPPQVAPYHLRLDWVLWFVPLGVSGPWIPELCRRLLEADPATLRLLRHDPFDGAHPRWVRLRLFRYRYTTPDERRRSGDWWVRRELETIVDPVRLSVGGGLTRGGSAGGTASRPRGR</sequence>
<feature type="transmembrane region" description="Helical" evidence="7">
    <location>
        <begin position="113"/>
        <end position="133"/>
    </location>
</feature>
<protein>
    <submittedName>
        <fullName evidence="10">Lipase maturation factor family protein</fullName>
    </submittedName>
</protein>
<keyword evidence="3 7" id="KW-0812">Transmembrane</keyword>
<feature type="transmembrane region" description="Helical" evidence="7">
    <location>
        <begin position="145"/>
        <end position="171"/>
    </location>
</feature>
<comment type="subcellular location">
    <subcellularLocation>
        <location evidence="1">Endoplasmic reticulum membrane</location>
        <topology evidence="1">Multi-pass membrane protein</topology>
    </subcellularLocation>
</comment>
<dbReference type="Pfam" id="PF06762">
    <property type="entry name" value="LMF1"/>
    <property type="match status" value="1"/>
</dbReference>
<gene>
    <name evidence="10" type="ORF">M1843_07685</name>
</gene>
<accession>A0ABT0J2A9</accession>
<dbReference type="InterPro" id="IPR057434">
    <property type="entry name" value="LMF1/2_N"/>
</dbReference>
<dbReference type="InterPro" id="IPR009613">
    <property type="entry name" value="LMF"/>
</dbReference>
<dbReference type="Proteomes" id="UP001651050">
    <property type="component" value="Unassembled WGS sequence"/>
</dbReference>
<dbReference type="PANTHER" id="PTHR14463">
    <property type="entry name" value="LIPASE MATURATION FACTOR"/>
    <property type="match status" value="1"/>
</dbReference>
<comment type="similarity">
    <text evidence="2">Belongs to the lipase maturation factor family.</text>
</comment>
<evidence type="ECO:0000256" key="4">
    <source>
        <dbReference type="ARBA" id="ARBA00022824"/>
    </source>
</evidence>
<reference evidence="10 11" key="1">
    <citation type="submission" date="2022-02" db="EMBL/GenBank/DDBJ databases">
        <title>The car tank lid bacteriome: a reservoir of bacteria with potential in bioremediation of fuel.</title>
        <authorList>
            <person name="Vidal-Verdu A."/>
            <person name="Gomez-Martinez D."/>
            <person name="Latorre-Perez A."/>
            <person name="Pereto J."/>
            <person name="Porcar M."/>
        </authorList>
    </citation>
    <scope>NUCLEOTIDE SEQUENCE [LARGE SCALE GENOMIC DNA]</scope>
    <source>
        <strain evidence="10 11">4D.3</strain>
    </source>
</reference>
<feature type="transmembrane region" description="Helical" evidence="7">
    <location>
        <begin position="272"/>
        <end position="293"/>
    </location>
</feature>
<dbReference type="PANTHER" id="PTHR14463:SF10">
    <property type="entry name" value="LIPASE MATURATION FACTOR 1"/>
    <property type="match status" value="1"/>
</dbReference>
<evidence type="ECO:0000313" key="11">
    <source>
        <dbReference type="Proteomes" id="UP001651050"/>
    </source>
</evidence>
<feature type="domain" description="Lipase maturation factor 1/2 C-terminal" evidence="9">
    <location>
        <begin position="353"/>
        <end position="487"/>
    </location>
</feature>